<gene>
    <name evidence="3" type="ORF">MSP1401_LOCUS3699</name>
</gene>
<sequence length="179" mass="19574">MSGLADLPPATPPRGRHTRTDSNVSTDELISRVDISDADVRASPPPRRGHVRSLSGTLEEIHQSASLDAERPRLPRIHDPHTGVRRVAYECERLVAWAKTQSWLPTAVVFLGVVLLIAVPSVSLLRASDGDDGDAAGTNATEINGTAVRRALLGTRRGELLGETEETIREVREWTERFT</sequence>
<reference evidence="3" key="1">
    <citation type="submission" date="2021-01" db="EMBL/GenBank/DDBJ databases">
        <authorList>
            <person name="Corre E."/>
            <person name="Pelletier E."/>
            <person name="Niang G."/>
            <person name="Scheremetjew M."/>
            <person name="Finn R."/>
            <person name="Kale V."/>
            <person name="Holt S."/>
            <person name="Cochrane G."/>
            <person name="Meng A."/>
            <person name="Brown T."/>
            <person name="Cohen L."/>
        </authorList>
    </citation>
    <scope>NUCLEOTIDE SEQUENCE</scope>
    <source>
        <strain evidence="3">CCAC1681</strain>
    </source>
</reference>
<organism evidence="3">
    <name type="scientific">Micromonas pusilla</name>
    <name type="common">Picoplanktonic green alga</name>
    <name type="synonym">Chromulina pusilla</name>
    <dbReference type="NCBI Taxonomy" id="38833"/>
    <lineage>
        <taxon>Eukaryota</taxon>
        <taxon>Viridiplantae</taxon>
        <taxon>Chlorophyta</taxon>
        <taxon>Mamiellophyceae</taxon>
        <taxon>Mamiellales</taxon>
        <taxon>Mamiellaceae</taxon>
        <taxon>Micromonas</taxon>
    </lineage>
</organism>
<feature type="region of interest" description="Disordered" evidence="1">
    <location>
        <begin position="1"/>
        <end position="56"/>
    </location>
</feature>
<evidence type="ECO:0000313" key="3">
    <source>
        <dbReference type="EMBL" id="CAD8435648.1"/>
    </source>
</evidence>
<keyword evidence="2" id="KW-0472">Membrane</keyword>
<proteinExistence type="predicted"/>
<dbReference type="AlphaFoldDB" id="A0A7S0CYA4"/>
<keyword evidence="2" id="KW-0812">Transmembrane</keyword>
<feature type="compositionally biased region" description="Basic and acidic residues" evidence="1">
    <location>
        <begin position="29"/>
        <end position="40"/>
    </location>
</feature>
<protein>
    <submittedName>
        <fullName evidence="3">Uncharacterized protein</fullName>
    </submittedName>
</protein>
<accession>A0A7S0CYA4</accession>
<keyword evidence="2" id="KW-1133">Transmembrane helix</keyword>
<dbReference type="EMBL" id="HBEN01004561">
    <property type="protein sequence ID" value="CAD8435648.1"/>
    <property type="molecule type" value="Transcribed_RNA"/>
</dbReference>
<evidence type="ECO:0000256" key="1">
    <source>
        <dbReference type="SAM" id="MobiDB-lite"/>
    </source>
</evidence>
<evidence type="ECO:0000256" key="2">
    <source>
        <dbReference type="SAM" id="Phobius"/>
    </source>
</evidence>
<name>A0A7S0CYA4_MICPS</name>
<feature type="transmembrane region" description="Helical" evidence="2">
    <location>
        <begin position="103"/>
        <end position="125"/>
    </location>
</feature>